<protein>
    <recommendedName>
        <fullName evidence="7">Sodium/potassium-transporting ATPase subunit beta-1-interacting protein</fullName>
        <shortName evidence="7">Na(+)/K(+)-transporting ATPase subunit beta-1-interacting protein</shortName>
    </recommendedName>
</protein>
<dbReference type="PANTHER" id="PTHR13084:SF2">
    <property type="entry name" value="SODIUM_POTASSIUM-TRANSPORTING ATPASE SUBUNIT BETA-1-INTERACTING PROTEIN 3"/>
    <property type="match status" value="1"/>
</dbReference>
<dbReference type="EMBL" id="JAOTOJ010000003">
    <property type="protein sequence ID" value="KAK9403270.1"/>
    <property type="molecule type" value="Genomic_DNA"/>
</dbReference>
<feature type="non-terminal residue" evidence="8">
    <location>
        <position position="1"/>
    </location>
</feature>
<evidence type="ECO:0000256" key="6">
    <source>
        <dbReference type="ARBA" id="ARBA00023136"/>
    </source>
</evidence>
<feature type="transmembrane region" description="Helical" evidence="7">
    <location>
        <begin position="77"/>
        <end position="98"/>
    </location>
</feature>
<evidence type="ECO:0000313" key="8">
    <source>
        <dbReference type="EMBL" id="KAK9403270.1"/>
    </source>
</evidence>
<organism evidence="8 9">
    <name type="scientific">Crotalus adamanteus</name>
    <name type="common">Eastern diamondback rattlesnake</name>
    <dbReference type="NCBI Taxonomy" id="8729"/>
    <lineage>
        <taxon>Eukaryota</taxon>
        <taxon>Metazoa</taxon>
        <taxon>Chordata</taxon>
        <taxon>Craniata</taxon>
        <taxon>Vertebrata</taxon>
        <taxon>Euteleostomi</taxon>
        <taxon>Lepidosauria</taxon>
        <taxon>Squamata</taxon>
        <taxon>Bifurcata</taxon>
        <taxon>Unidentata</taxon>
        <taxon>Episquamata</taxon>
        <taxon>Toxicofera</taxon>
        <taxon>Serpentes</taxon>
        <taxon>Colubroidea</taxon>
        <taxon>Viperidae</taxon>
        <taxon>Crotalinae</taxon>
        <taxon>Crotalus</taxon>
    </lineage>
</organism>
<evidence type="ECO:0000256" key="5">
    <source>
        <dbReference type="ARBA" id="ARBA00022989"/>
    </source>
</evidence>
<dbReference type="PANTHER" id="PTHR13084">
    <property type="entry name" value="T-CELL LYMPHOMA BREAKPOINT-ASSOCIATED TARGET 1-RELATED"/>
    <property type="match status" value="1"/>
</dbReference>
<comment type="similarity">
    <text evidence="2 7">Belongs to the NKAIN family.</text>
</comment>
<comment type="caution">
    <text evidence="8">The sequence shown here is derived from an EMBL/GenBank/DDBJ whole genome shotgun (WGS) entry which is preliminary data.</text>
</comment>
<feature type="transmembrane region" description="Helical" evidence="7">
    <location>
        <begin position="43"/>
        <end position="65"/>
    </location>
</feature>
<dbReference type="AlphaFoldDB" id="A0AAW1BMK7"/>
<evidence type="ECO:0000256" key="3">
    <source>
        <dbReference type="ARBA" id="ARBA00022475"/>
    </source>
</evidence>
<evidence type="ECO:0000256" key="4">
    <source>
        <dbReference type="ARBA" id="ARBA00022692"/>
    </source>
</evidence>
<evidence type="ECO:0000256" key="2">
    <source>
        <dbReference type="ARBA" id="ARBA00006364"/>
    </source>
</evidence>
<keyword evidence="5 7" id="KW-1133">Transmembrane helix</keyword>
<sequence length="108" mass="12851">LAALERQIFDFLGFQWAPILGNFLNIIAVILGLFGTIQYRPRYIVLVSNLSLYKYVHILFPIVFYIKRIPCKHVRNVQLFSMFRGCSFFNILLIFSFYNWVFNKQCDD</sequence>
<dbReference type="Pfam" id="PF05640">
    <property type="entry name" value="NKAIN"/>
    <property type="match status" value="1"/>
</dbReference>
<keyword evidence="4 7" id="KW-0812">Transmembrane</keyword>
<feature type="transmembrane region" description="Helical" evidence="7">
    <location>
        <begin position="12"/>
        <end position="37"/>
    </location>
</feature>
<proteinExistence type="inferred from homology"/>
<dbReference type="InterPro" id="IPR008516">
    <property type="entry name" value="Na/K-Atpase_Interacting"/>
</dbReference>
<dbReference type="GO" id="GO:0002028">
    <property type="term" value="P:regulation of sodium ion transport"/>
    <property type="evidence" value="ECO:0007669"/>
    <property type="project" value="UniProtKB-UniRule"/>
</dbReference>
<reference evidence="8 9" key="1">
    <citation type="journal article" date="2024" name="Proc. Natl. Acad. Sci. U.S.A.">
        <title>The genetic regulatory architecture and epigenomic basis for age-related changes in rattlesnake venom.</title>
        <authorList>
            <person name="Hogan M.P."/>
            <person name="Holding M.L."/>
            <person name="Nystrom G.S."/>
            <person name="Colston T.J."/>
            <person name="Bartlett D.A."/>
            <person name="Mason A.J."/>
            <person name="Ellsworth S.A."/>
            <person name="Rautsaw R.M."/>
            <person name="Lawrence K.C."/>
            <person name="Strickland J.L."/>
            <person name="He B."/>
            <person name="Fraser P."/>
            <person name="Margres M.J."/>
            <person name="Gilbert D.M."/>
            <person name="Gibbs H.L."/>
            <person name="Parkinson C.L."/>
            <person name="Rokyta D.R."/>
        </authorList>
    </citation>
    <scope>NUCLEOTIDE SEQUENCE [LARGE SCALE GENOMIC DNA]</scope>
    <source>
        <strain evidence="8">DRR0105</strain>
    </source>
</reference>
<keyword evidence="6 7" id="KW-0472">Membrane</keyword>
<evidence type="ECO:0000313" key="9">
    <source>
        <dbReference type="Proteomes" id="UP001474421"/>
    </source>
</evidence>
<accession>A0AAW1BMK7</accession>
<keyword evidence="9" id="KW-1185">Reference proteome</keyword>
<dbReference type="Proteomes" id="UP001474421">
    <property type="component" value="Unassembled WGS sequence"/>
</dbReference>
<evidence type="ECO:0000256" key="7">
    <source>
        <dbReference type="RuleBase" id="RU368041"/>
    </source>
</evidence>
<keyword evidence="3 7" id="KW-1003">Cell membrane</keyword>
<evidence type="ECO:0000256" key="1">
    <source>
        <dbReference type="ARBA" id="ARBA00004651"/>
    </source>
</evidence>
<comment type="subcellular location">
    <subcellularLocation>
        <location evidence="1 7">Cell membrane</location>
        <topology evidence="1 7">Multi-pass membrane protein</topology>
    </subcellularLocation>
</comment>
<dbReference type="GO" id="GO:0005886">
    <property type="term" value="C:plasma membrane"/>
    <property type="evidence" value="ECO:0007669"/>
    <property type="project" value="UniProtKB-SubCell"/>
</dbReference>
<name>A0AAW1BMK7_CROAD</name>
<gene>
    <name evidence="8" type="ORF">NXF25_008097</name>
</gene>